<organism evidence="2 3">
    <name type="scientific">Hyphobacterium marinum</name>
    <dbReference type="NCBI Taxonomy" id="3116574"/>
    <lineage>
        <taxon>Bacteria</taxon>
        <taxon>Pseudomonadati</taxon>
        <taxon>Pseudomonadota</taxon>
        <taxon>Alphaproteobacteria</taxon>
        <taxon>Maricaulales</taxon>
        <taxon>Maricaulaceae</taxon>
        <taxon>Hyphobacterium</taxon>
    </lineage>
</organism>
<dbReference type="Gene3D" id="1.20.1050.10">
    <property type="match status" value="2"/>
</dbReference>
<dbReference type="SUPFAM" id="SSF52833">
    <property type="entry name" value="Thioredoxin-like"/>
    <property type="match status" value="1"/>
</dbReference>
<dbReference type="Gene3D" id="3.40.30.10">
    <property type="entry name" value="Glutaredoxin"/>
    <property type="match status" value="1"/>
</dbReference>
<sequence>MRNYRLIAAPDSIASSKLRLYLRWKNIPFRETVATRQVIKSEITPRIKGVDVPLLVTPSNETYQDTRSIIDFLETRERGEALVPERAELTFASRLLEAYADEWLSSAVSQLIWTSADTSAASRMARTLYPELGGEQSERIARTLGTRVRAKLARRGFSKEAREDTERQLAIFLSGLERHLERSIFLLGDRPCIADFAIAAALTALRDSTPDHARKIFDSPRVYSWLSAVNGPGSPEHGGYRRAYGLPDTMIDLLRIAAAHFIPRGLETCDAVADWADSNPGRINLPKVVGQSRADGTETSSELGPQSQFLLQRLLVPLQGEPDGPEQDALSATLEKIGCADLMDFTPRRTVRHEHFRMRVDLRINPDSTDAPDLALHAIAEPLLQMRRESAETRDLERLVVG</sequence>
<name>A0ABU7M1L1_9PROT</name>
<gene>
    <name evidence="2" type="ORF">V0U35_13570</name>
</gene>
<dbReference type="InterPro" id="IPR036282">
    <property type="entry name" value="Glutathione-S-Trfase_C_sf"/>
</dbReference>
<dbReference type="Pfam" id="PF13417">
    <property type="entry name" value="GST_N_3"/>
    <property type="match status" value="1"/>
</dbReference>
<dbReference type="SUPFAM" id="SSF47616">
    <property type="entry name" value="GST C-terminal domain-like"/>
    <property type="match status" value="1"/>
</dbReference>
<proteinExistence type="predicted"/>
<comment type="caution">
    <text evidence="2">The sequence shown here is derived from an EMBL/GenBank/DDBJ whole genome shotgun (WGS) entry which is preliminary data.</text>
</comment>
<reference evidence="2 3" key="1">
    <citation type="submission" date="2024-01" db="EMBL/GenBank/DDBJ databases">
        <title>Hyphobacterium bacterium isolated from marine sediment.</title>
        <authorList>
            <person name="Zhao S."/>
        </authorList>
    </citation>
    <scope>NUCLEOTIDE SEQUENCE [LARGE SCALE GENOMIC DNA]</scope>
    <source>
        <strain evidence="2 3">Y60-23</strain>
    </source>
</reference>
<keyword evidence="3" id="KW-1185">Reference proteome</keyword>
<dbReference type="EMBL" id="JAZDRO010000008">
    <property type="protein sequence ID" value="MEE2567708.1"/>
    <property type="molecule type" value="Genomic_DNA"/>
</dbReference>
<dbReference type="InterPro" id="IPR004045">
    <property type="entry name" value="Glutathione_S-Trfase_N"/>
</dbReference>
<evidence type="ECO:0000313" key="3">
    <source>
        <dbReference type="Proteomes" id="UP001310692"/>
    </source>
</evidence>
<dbReference type="Proteomes" id="UP001310692">
    <property type="component" value="Unassembled WGS sequence"/>
</dbReference>
<evidence type="ECO:0000259" key="1">
    <source>
        <dbReference type="Pfam" id="PF13417"/>
    </source>
</evidence>
<dbReference type="RefSeq" id="WP_330197290.1">
    <property type="nucleotide sequence ID" value="NZ_JAZDRO010000008.1"/>
</dbReference>
<accession>A0ABU7M1L1</accession>
<evidence type="ECO:0000313" key="2">
    <source>
        <dbReference type="EMBL" id="MEE2567708.1"/>
    </source>
</evidence>
<feature type="domain" description="GST N-terminal" evidence="1">
    <location>
        <begin position="6"/>
        <end position="79"/>
    </location>
</feature>
<protein>
    <submittedName>
        <fullName evidence="2">Glutathione S-transferase family protein</fullName>
    </submittedName>
</protein>
<dbReference type="InterPro" id="IPR036249">
    <property type="entry name" value="Thioredoxin-like_sf"/>
</dbReference>